<feature type="compositionally biased region" description="Basic and acidic residues" evidence="1">
    <location>
        <begin position="21"/>
        <end position="37"/>
    </location>
</feature>
<dbReference type="Proteomes" id="UP000177349">
    <property type="component" value="Unassembled WGS sequence"/>
</dbReference>
<evidence type="ECO:0000313" key="2">
    <source>
        <dbReference type="EMBL" id="OGY90752.1"/>
    </source>
</evidence>
<reference evidence="2 3" key="1">
    <citation type="journal article" date="2016" name="Nat. Commun.">
        <title>Thousands of microbial genomes shed light on interconnected biogeochemical processes in an aquifer system.</title>
        <authorList>
            <person name="Anantharaman K."/>
            <person name="Brown C.T."/>
            <person name="Hug L.A."/>
            <person name="Sharon I."/>
            <person name="Castelle C.J."/>
            <person name="Probst A.J."/>
            <person name="Thomas B.C."/>
            <person name="Singh A."/>
            <person name="Wilkins M.J."/>
            <person name="Karaoz U."/>
            <person name="Brodie E.L."/>
            <person name="Williams K.H."/>
            <person name="Hubbard S.S."/>
            <person name="Banfield J.F."/>
        </authorList>
    </citation>
    <scope>NUCLEOTIDE SEQUENCE [LARGE SCALE GENOMIC DNA]</scope>
</reference>
<dbReference type="EMBL" id="MHKN01000058">
    <property type="protein sequence ID" value="OGY90752.1"/>
    <property type="molecule type" value="Genomic_DNA"/>
</dbReference>
<sequence>MEAHLTICHKVADEALKSKANAKQEFERGYRDGRVGRDPSAINPHYLKGYHKGTEVRRQARVLHHH</sequence>
<proteinExistence type="predicted"/>
<name>A0A1G2BNQ5_9BACT</name>
<organism evidence="2 3">
    <name type="scientific">Candidatus Komeilibacteria bacterium RIFCSPLOWO2_01_FULL_53_11</name>
    <dbReference type="NCBI Taxonomy" id="1798552"/>
    <lineage>
        <taxon>Bacteria</taxon>
        <taxon>Candidatus Komeiliibacteriota</taxon>
    </lineage>
</organism>
<dbReference type="AlphaFoldDB" id="A0A1G2BNQ5"/>
<evidence type="ECO:0000256" key="1">
    <source>
        <dbReference type="SAM" id="MobiDB-lite"/>
    </source>
</evidence>
<feature type="region of interest" description="Disordered" evidence="1">
    <location>
        <begin position="21"/>
        <end position="66"/>
    </location>
</feature>
<comment type="caution">
    <text evidence="2">The sequence shown here is derived from an EMBL/GenBank/DDBJ whole genome shotgun (WGS) entry which is preliminary data.</text>
</comment>
<protein>
    <submittedName>
        <fullName evidence="2">Uncharacterized protein</fullName>
    </submittedName>
</protein>
<evidence type="ECO:0000313" key="3">
    <source>
        <dbReference type="Proteomes" id="UP000177349"/>
    </source>
</evidence>
<accession>A0A1G2BNQ5</accession>
<gene>
    <name evidence="2" type="ORF">A3B31_03785</name>
</gene>